<sequence length="112" mass="11530">MTSALEPVMDTSELNVGIAVVLSRFPLASTRGGCSSSFPSAVGSLAVIVIDAGSDVRCKKVPEDALVARRVQVPTAMGVMTPAPFIEHFAGVVVEKEKTPSPEPPVAVAVAL</sequence>
<organism evidence="1 2">
    <name type="scientific">Candidatus Fonsibacter lacus</name>
    <dbReference type="NCBI Taxonomy" id="2576439"/>
    <lineage>
        <taxon>Bacteria</taxon>
        <taxon>Pseudomonadati</taxon>
        <taxon>Pseudomonadota</taxon>
        <taxon>Alphaproteobacteria</taxon>
        <taxon>Candidatus Pelagibacterales</taxon>
        <taxon>Candidatus Pelagibacterales incertae sedis</taxon>
        <taxon>Candidatus Fonsibacter</taxon>
    </lineage>
</organism>
<dbReference type="AlphaFoldDB" id="A0A965GEI8"/>
<gene>
    <name evidence="1" type="ORF">EBT44_04995</name>
</gene>
<protein>
    <submittedName>
        <fullName evidence="1">Uncharacterized protein</fullName>
    </submittedName>
</protein>
<proteinExistence type="predicted"/>
<reference evidence="1" key="1">
    <citation type="submission" date="2018-10" db="EMBL/GenBank/DDBJ databases">
        <title>Iterative Subtractive Binning of Freshwater Chronoseries Metagenomes Recovers Nearly Complete Genomes from over Four Hundred Novel Species.</title>
        <authorList>
            <person name="Rodriguez-R L.M."/>
            <person name="Tsementzi D."/>
            <person name="Luo C."/>
            <person name="Konstantinidis K.T."/>
        </authorList>
    </citation>
    <scope>NUCLEOTIDE SEQUENCE</scope>
    <source>
        <strain evidence="1">WB5_2A_028</strain>
    </source>
</reference>
<dbReference type="EMBL" id="RFXN01000069">
    <property type="protein sequence ID" value="NBR94177.1"/>
    <property type="molecule type" value="Genomic_DNA"/>
</dbReference>
<name>A0A965GEI8_9PROT</name>
<accession>A0A965GEI8</accession>
<evidence type="ECO:0000313" key="2">
    <source>
        <dbReference type="Proteomes" id="UP000740727"/>
    </source>
</evidence>
<dbReference type="Proteomes" id="UP000740727">
    <property type="component" value="Unassembled WGS sequence"/>
</dbReference>
<evidence type="ECO:0000313" key="1">
    <source>
        <dbReference type="EMBL" id="NBR94177.1"/>
    </source>
</evidence>
<comment type="caution">
    <text evidence="1">The sequence shown here is derived from an EMBL/GenBank/DDBJ whole genome shotgun (WGS) entry which is preliminary data.</text>
</comment>